<accession>A0A8J7LMD5</accession>
<dbReference type="InterPro" id="IPR002035">
    <property type="entry name" value="VWF_A"/>
</dbReference>
<keyword evidence="3 5" id="KW-1133">Transmembrane helix</keyword>
<dbReference type="InterPro" id="IPR024163">
    <property type="entry name" value="Aerotolerance_reg_N"/>
</dbReference>
<dbReference type="AlphaFoldDB" id="A0A8J7LMD5"/>
<keyword evidence="8" id="KW-1185">Reference proteome</keyword>
<dbReference type="InterPro" id="IPR036465">
    <property type="entry name" value="vWFA_dom_sf"/>
</dbReference>
<sequence>MFEGIQFLNKEFFWLLLALPLAILWYSFKNKKQTAELKISSLKGFKLTNSWLPKVKHLLFIFRLIALALLITALARPQTVDVSTRTKTTRGIDIVMAIDVSASMLAKDLSPNRLEALKNVAAEFIKDRPNDRIGLVEYAGESYTKTPITSDKAIVLRSLRDIKYNTIIEGGTAIGMGLATAVNRLKDSKAKSKVIILLTDGVNNSGFIDPKIASELAVEYGIKTYTIGLGTNGMALSPIAIDPRTGDFQYGRVQVEIDEELLKEIANVTGGKYFRATNNKKLQEIYSEINKLEKTDIEEFKYYNYQEKYRSLVILAGLLLIVELLLRFTFFRSFI</sequence>
<dbReference type="PANTHER" id="PTHR22550">
    <property type="entry name" value="SPORE GERMINATION PROTEIN"/>
    <property type="match status" value="1"/>
</dbReference>
<dbReference type="Proteomes" id="UP000610931">
    <property type="component" value="Unassembled WGS sequence"/>
</dbReference>
<proteinExistence type="predicted"/>
<feature type="transmembrane region" description="Helical" evidence="5">
    <location>
        <begin position="311"/>
        <end position="330"/>
    </location>
</feature>
<dbReference type="SMART" id="SM00327">
    <property type="entry name" value="VWA"/>
    <property type="match status" value="1"/>
</dbReference>
<dbReference type="InterPro" id="IPR033881">
    <property type="entry name" value="vWA_BatA_type"/>
</dbReference>
<keyword evidence="1" id="KW-1003">Cell membrane</keyword>
<evidence type="ECO:0000256" key="4">
    <source>
        <dbReference type="ARBA" id="ARBA00023136"/>
    </source>
</evidence>
<dbReference type="InterPro" id="IPR050768">
    <property type="entry name" value="UPF0353/GerABKA_families"/>
</dbReference>
<dbReference type="PROSITE" id="PS50234">
    <property type="entry name" value="VWFA"/>
    <property type="match status" value="1"/>
</dbReference>
<feature type="transmembrane region" description="Helical" evidence="5">
    <location>
        <begin position="12"/>
        <end position="28"/>
    </location>
</feature>
<comment type="caution">
    <text evidence="7">The sequence shown here is derived from an EMBL/GenBank/DDBJ whole genome shotgun (WGS) entry which is preliminary data.</text>
</comment>
<evidence type="ECO:0000259" key="6">
    <source>
        <dbReference type="PROSITE" id="PS50234"/>
    </source>
</evidence>
<dbReference type="SUPFAM" id="SSF53300">
    <property type="entry name" value="vWA-like"/>
    <property type="match status" value="1"/>
</dbReference>
<dbReference type="Pfam" id="PF07584">
    <property type="entry name" value="BatA"/>
    <property type="match status" value="1"/>
</dbReference>
<evidence type="ECO:0000313" key="8">
    <source>
        <dbReference type="Proteomes" id="UP000610931"/>
    </source>
</evidence>
<evidence type="ECO:0000256" key="2">
    <source>
        <dbReference type="ARBA" id="ARBA00022692"/>
    </source>
</evidence>
<dbReference type="Gene3D" id="3.40.50.410">
    <property type="entry name" value="von Willebrand factor, type A domain"/>
    <property type="match status" value="1"/>
</dbReference>
<protein>
    <submittedName>
        <fullName evidence="7">VWA domain-containing protein</fullName>
    </submittedName>
</protein>
<dbReference type="PANTHER" id="PTHR22550:SF5">
    <property type="entry name" value="LEUCINE ZIPPER PROTEIN 4"/>
    <property type="match status" value="1"/>
</dbReference>
<evidence type="ECO:0000256" key="3">
    <source>
        <dbReference type="ARBA" id="ARBA00022989"/>
    </source>
</evidence>
<feature type="transmembrane region" description="Helical" evidence="5">
    <location>
        <begin position="57"/>
        <end position="75"/>
    </location>
</feature>
<evidence type="ECO:0000256" key="1">
    <source>
        <dbReference type="ARBA" id="ARBA00022475"/>
    </source>
</evidence>
<dbReference type="CDD" id="cd01467">
    <property type="entry name" value="vWA_BatA_type"/>
    <property type="match status" value="1"/>
</dbReference>
<dbReference type="RefSeq" id="WP_199113924.1">
    <property type="nucleotide sequence ID" value="NZ_JAELVQ010000004.1"/>
</dbReference>
<keyword evidence="2 5" id="KW-0812">Transmembrane</keyword>
<organism evidence="7 8">
    <name type="scientific">Snuella sedimenti</name>
    <dbReference type="NCBI Taxonomy" id="2798802"/>
    <lineage>
        <taxon>Bacteria</taxon>
        <taxon>Pseudomonadati</taxon>
        <taxon>Bacteroidota</taxon>
        <taxon>Flavobacteriia</taxon>
        <taxon>Flavobacteriales</taxon>
        <taxon>Flavobacteriaceae</taxon>
        <taxon>Snuella</taxon>
    </lineage>
</organism>
<evidence type="ECO:0000313" key="7">
    <source>
        <dbReference type="EMBL" id="MBJ6367389.1"/>
    </source>
</evidence>
<gene>
    <name evidence="7" type="ORF">JF259_04740</name>
</gene>
<keyword evidence="4 5" id="KW-0472">Membrane</keyword>
<evidence type="ECO:0000256" key="5">
    <source>
        <dbReference type="SAM" id="Phobius"/>
    </source>
</evidence>
<dbReference type="EMBL" id="JAELVQ010000004">
    <property type="protein sequence ID" value="MBJ6367389.1"/>
    <property type="molecule type" value="Genomic_DNA"/>
</dbReference>
<dbReference type="Pfam" id="PF00092">
    <property type="entry name" value="VWA"/>
    <property type="match status" value="1"/>
</dbReference>
<name>A0A8J7LMD5_9FLAO</name>
<reference evidence="7" key="1">
    <citation type="submission" date="2020-12" db="EMBL/GenBank/DDBJ databases">
        <title>Snuella sp. nov., isolated from sediment in Incheon.</title>
        <authorList>
            <person name="Kim W."/>
        </authorList>
    </citation>
    <scope>NUCLEOTIDE SEQUENCE</scope>
    <source>
        <strain evidence="7">CAU 1569</strain>
    </source>
</reference>
<feature type="domain" description="VWFA" evidence="6">
    <location>
        <begin position="93"/>
        <end position="289"/>
    </location>
</feature>